<proteinExistence type="predicted"/>
<dbReference type="Proteomes" id="UP000218934">
    <property type="component" value="Unassembled WGS sequence"/>
</dbReference>
<dbReference type="PANTHER" id="PTHR42850">
    <property type="entry name" value="METALLOPHOSPHOESTERASE"/>
    <property type="match status" value="1"/>
</dbReference>
<sequence>MNTLTQRRGDAPRPQIPAGQRVYAVGDIHGRLDLLIPLLAHIRDDIGARAHADNHVVLLGDLVDRGPYSAETVEYAISALPAFATFHVLMGNHEEAMVRAMDPMEDRSENLWLKFGGYETLASYGVPVATLGDELPPIEALRHHIPERHRQFLENLPDAIRFGDYVFVHAGVRPGIALEEQNPSDMRWIRHEFLEHRGDHGAFIVHGHSISTEPDIQPNRMGIDTGAYRSGTLTALGLEGDRRWLLRASVVDGEVQTKLSSLG</sequence>
<name>A0A2A4G219_9SPHN</name>
<dbReference type="Gene3D" id="3.60.21.10">
    <property type="match status" value="1"/>
</dbReference>
<dbReference type="PRINTS" id="PR00114">
    <property type="entry name" value="STPHPHTASE"/>
</dbReference>
<reference evidence="2 3" key="1">
    <citation type="submission" date="2017-09" db="EMBL/GenBank/DDBJ databases">
        <title>The Catabolism of 3,6-Dichlorosalicylic acid is Initiated by the Cytochrome P450 Monooxygenase DsmABC in Rhizorhabdus dicambivorans Ndbn-20.</title>
        <authorList>
            <person name="Na L."/>
        </authorList>
    </citation>
    <scope>NUCLEOTIDE SEQUENCE [LARGE SCALE GENOMIC DNA]</scope>
    <source>
        <strain evidence="2 3">Ndbn-20m</strain>
    </source>
</reference>
<dbReference type="SUPFAM" id="SSF56300">
    <property type="entry name" value="Metallo-dependent phosphatases"/>
    <property type="match status" value="1"/>
</dbReference>
<dbReference type="GO" id="GO:0110154">
    <property type="term" value="P:RNA decapping"/>
    <property type="evidence" value="ECO:0007669"/>
    <property type="project" value="TreeGrafter"/>
</dbReference>
<dbReference type="GO" id="GO:0008803">
    <property type="term" value="F:bis(5'-nucleosyl)-tetraphosphatase (symmetrical) activity"/>
    <property type="evidence" value="ECO:0007669"/>
    <property type="project" value="TreeGrafter"/>
</dbReference>
<accession>A0A2A4G219</accession>
<dbReference type="GO" id="GO:0016791">
    <property type="term" value="F:phosphatase activity"/>
    <property type="evidence" value="ECO:0007669"/>
    <property type="project" value="TreeGrafter"/>
</dbReference>
<dbReference type="PANTHER" id="PTHR42850:SF4">
    <property type="entry name" value="ZINC-DEPENDENT ENDOPOLYPHOSPHATASE"/>
    <property type="match status" value="1"/>
</dbReference>
<dbReference type="InterPro" id="IPR050126">
    <property type="entry name" value="Ap4A_hydrolase"/>
</dbReference>
<dbReference type="RefSeq" id="WP_066961664.1">
    <property type="nucleotide sequence ID" value="NZ_CP023449.1"/>
</dbReference>
<dbReference type="InterPro" id="IPR029052">
    <property type="entry name" value="Metallo-depent_PP-like"/>
</dbReference>
<gene>
    <name evidence="2" type="ORF">COO09_03060</name>
</gene>
<evidence type="ECO:0000313" key="3">
    <source>
        <dbReference type="Proteomes" id="UP000218934"/>
    </source>
</evidence>
<comment type="caution">
    <text evidence="2">The sequence shown here is derived from an EMBL/GenBank/DDBJ whole genome shotgun (WGS) entry which is preliminary data.</text>
</comment>
<keyword evidence="3" id="KW-1185">Reference proteome</keyword>
<dbReference type="InterPro" id="IPR006186">
    <property type="entry name" value="Ser/Thr-sp_prot-phosphatase"/>
</dbReference>
<organism evidence="2 3">
    <name type="scientific">Rhizorhabdus dicambivorans</name>
    <dbReference type="NCBI Taxonomy" id="1850238"/>
    <lineage>
        <taxon>Bacteria</taxon>
        <taxon>Pseudomonadati</taxon>
        <taxon>Pseudomonadota</taxon>
        <taxon>Alphaproteobacteria</taxon>
        <taxon>Sphingomonadales</taxon>
        <taxon>Sphingomonadaceae</taxon>
        <taxon>Rhizorhabdus</taxon>
    </lineage>
</organism>
<feature type="domain" description="Calcineurin-like phosphoesterase" evidence="1">
    <location>
        <begin position="21"/>
        <end position="212"/>
    </location>
</feature>
<dbReference type="AlphaFoldDB" id="A0A2A4G219"/>
<dbReference type="GO" id="GO:0005737">
    <property type="term" value="C:cytoplasm"/>
    <property type="evidence" value="ECO:0007669"/>
    <property type="project" value="TreeGrafter"/>
</dbReference>
<dbReference type="KEGG" id="rdi:CMV14_21090"/>
<dbReference type="CDD" id="cd00144">
    <property type="entry name" value="MPP_PPP_family"/>
    <property type="match status" value="1"/>
</dbReference>
<dbReference type="Pfam" id="PF00149">
    <property type="entry name" value="Metallophos"/>
    <property type="match status" value="1"/>
</dbReference>
<protein>
    <submittedName>
        <fullName evidence="2">Serine/threonine protein phosphatase</fullName>
    </submittedName>
</protein>
<dbReference type="OrthoDB" id="9807890at2"/>
<evidence type="ECO:0000259" key="1">
    <source>
        <dbReference type="Pfam" id="PF00149"/>
    </source>
</evidence>
<evidence type="ECO:0000313" key="2">
    <source>
        <dbReference type="EMBL" id="PCE44051.1"/>
    </source>
</evidence>
<dbReference type="EMBL" id="NWUF01000002">
    <property type="protein sequence ID" value="PCE44051.1"/>
    <property type="molecule type" value="Genomic_DNA"/>
</dbReference>
<dbReference type="InterPro" id="IPR004843">
    <property type="entry name" value="Calcineurin-like_PHP"/>
</dbReference>